<dbReference type="Proteomes" id="UP000274556">
    <property type="component" value="Unassembled WGS sequence"/>
</dbReference>
<evidence type="ECO:0000256" key="3">
    <source>
        <dbReference type="ARBA" id="ARBA00022989"/>
    </source>
</evidence>
<comment type="caution">
    <text evidence="7">The sequence shown here is derived from an EMBL/GenBank/DDBJ whole genome shotgun (WGS) entry which is preliminary data.</text>
</comment>
<feature type="domain" description="GtrA/DPMS transmembrane" evidence="6">
    <location>
        <begin position="18"/>
        <end position="127"/>
    </location>
</feature>
<dbReference type="AlphaFoldDB" id="A0A495V541"/>
<evidence type="ECO:0000256" key="5">
    <source>
        <dbReference type="SAM" id="Phobius"/>
    </source>
</evidence>
<evidence type="ECO:0000259" key="6">
    <source>
        <dbReference type="Pfam" id="PF04138"/>
    </source>
</evidence>
<feature type="transmembrane region" description="Helical" evidence="5">
    <location>
        <begin position="47"/>
        <end position="67"/>
    </location>
</feature>
<keyword evidence="8" id="KW-1185">Reference proteome</keyword>
<evidence type="ECO:0000256" key="1">
    <source>
        <dbReference type="ARBA" id="ARBA00004141"/>
    </source>
</evidence>
<gene>
    <name evidence="7" type="ORF">BDD21_1907</name>
</gene>
<dbReference type="RefSeq" id="WP_120796957.1">
    <property type="nucleotide sequence ID" value="NZ_RBXL01000001.1"/>
</dbReference>
<dbReference type="EMBL" id="RBXL01000001">
    <property type="protein sequence ID" value="RKT44522.1"/>
    <property type="molecule type" value="Genomic_DNA"/>
</dbReference>
<protein>
    <submittedName>
        <fullName evidence="7">GtrA-like protein</fullName>
    </submittedName>
</protein>
<evidence type="ECO:0000256" key="4">
    <source>
        <dbReference type="ARBA" id="ARBA00023136"/>
    </source>
</evidence>
<accession>A0A495V541</accession>
<evidence type="ECO:0000313" key="8">
    <source>
        <dbReference type="Proteomes" id="UP000274556"/>
    </source>
</evidence>
<organism evidence="7 8">
    <name type="scientific">Thiocapsa rosea</name>
    <dbReference type="NCBI Taxonomy" id="69360"/>
    <lineage>
        <taxon>Bacteria</taxon>
        <taxon>Pseudomonadati</taxon>
        <taxon>Pseudomonadota</taxon>
        <taxon>Gammaproteobacteria</taxon>
        <taxon>Chromatiales</taxon>
        <taxon>Chromatiaceae</taxon>
        <taxon>Thiocapsa</taxon>
    </lineage>
</organism>
<feature type="transmembrane region" description="Helical" evidence="5">
    <location>
        <begin position="74"/>
        <end position="95"/>
    </location>
</feature>
<name>A0A495V541_9GAMM</name>
<evidence type="ECO:0000313" key="7">
    <source>
        <dbReference type="EMBL" id="RKT44522.1"/>
    </source>
</evidence>
<proteinExistence type="predicted"/>
<dbReference type="InterPro" id="IPR007267">
    <property type="entry name" value="GtrA_DPMS_TM"/>
</dbReference>
<feature type="transmembrane region" description="Helical" evidence="5">
    <location>
        <begin position="20"/>
        <end position="41"/>
    </location>
</feature>
<keyword evidence="4 5" id="KW-0472">Membrane</keyword>
<dbReference type="GO" id="GO:0000271">
    <property type="term" value="P:polysaccharide biosynthetic process"/>
    <property type="evidence" value="ECO:0007669"/>
    <property type="project" value="InterPro"/>
</dbReference>
<sequence>MSKVHLLGGQGLIGDGLRFALVGAGNTAFTLLVFQLLLFWLSPLISYYLSWAIGLAVLLVAFPRYVFKGSSATVWRAASTVAIYLASLMIGGVLLSELTAFGINPRFGILIAIGFTTLFNFAASRLVYRLIRPNPV</sequence>
<dbReference type="Pfam" id="PF04138">
    <property type="entry name" value="GtrA_DPMS_TM"/>
    <property type="match status" value="1"/>
</dbReference>
<feature type="transmembrane region" description="Helical" evidence="5">
    <location>
        <begin position="107"/>
        <end position="128"/>
    </location>
</feature>
<dbReference type="GO" id="GO:0016020">
    <property type="term" value="C:membrane"/>
    <property type="evidence" value="ECO:0007669"/>
    <property type="project" value="UniProtKB-SubCell"/>
</dbReference>
<dbReference type="OrthoDB" id="8085596at2"/>
<reference evidence="7 8" key="1">
    <citation type="submission" date="2018-10" db="EMBL/GenBank/DDBJ databases">
        <title>Genomic Encyclopedia of Archaeal and Bacterial Type Strains, Phase II (KMG-II): from individual species to whole genera.</title>
        <authorList>
            <person name="Goeker M."/>
        </authorList>
    </citation>
    <scope>NUCLEOTIDE SEQUENCE [LARGE SCALE GENOMIC DNA]</scope>
    <source>
        <strain evidence="7 8">DSM 235</strain>
    </source>
</reference>
<keyword evidence="2 5" id="KW-0812">Transmembrane</keyword>
<evidence type="ECO:0000256" key="2">
    <source>
        <dbReference type="ARBA" id="ARBA00022692"/>
    </source>
</evidence>
<comment type="subcellular location">
    <subcellularLocation>
        <location evidence="1">Membrane</location>
        <topology evidence="1">Multi-pass membrane protein</topology>
    </subcellularLocation>
</comment>
<keyword evidence="3 5" id="KW-1133">Transmembrane helix</keyword>